<accession>A0AAN6G5A7</accession>
<evidence type="ECO:0000313" key="3">
    <source>
        <dbReference type="EMBL" id="KAK0522166.1"/>
    </source>
</evidence>
<dbReference type="AlphaFoldDB" id="A0AAN6G5A7"/>
<proteinExistence type="predicted"/>
<name>A0AAN6G5A7_9BASI</name>
<feature type="compositionally biased region" description="Low complexity" evidence="2">
    <location>
        <begin position="894"/>
        <end position="905"/>
    </location>
</feature>
<feature type="region of interest" description="Disordered" evidence="2">
    <location>
        <begin position="1"/>
        <end position="23"/>
    </location>
</feature>
<gene>
    <name evidence="3" type="ORF">OC842_006547</name>
</gene>
<evidence type="ECO:0000313" key="4">
    <source>
        <dbReference type="Proteomes" id="UP001176521"/>
    </source>
</evidence>
<feature type="compositionally biased region" description="Low complexity" evidence="2">
    <location>
        <begin position="8"/>
        <end position="23"/>
    </location>
</feature>
<dbReference type="PANTHER" id="PTHR13037">
    <property type="entry name" value="FORMIN"/>
    <property type="match status" value="1"/>
</dbReference>
<feature type="compositionally biased region" description="Polar residues" evidence="2">
    <location>
        <begin position="64"/>
        <end position="73"/>
    </location>
</feature>
<feature type="compositionally biased region" description="Polar residues" evidence="2">
    <location>
        <begin position="641"/>
        <end position="651"/>
    </location>
</feature>
<evidence type="ECO:0000256" key="1">
    <source>
        <dbReference type="ARBA" id="ARBA00022581"/>
    </source>
</evidence>
<feature type="region of interest" description="Disordered" evidence="2">
    <location>
        <begin position="499"/>
        <end position="543"/>
    </location>
</feature>
<organism evidence="3 4">
    <name type="scientific">Tilletia horrida</name>
    <dbReference type="NCBI Taxonomy" id="155126"/>
    <lineage>
        <taxon>Eukaryota</taxon>
        <taxon>Fungi</taxon>
        <taxon>Dikarya</taxon>
        <taxon>Basidiomycota</taxon>
        <taxon>Ustilaginomycotina</taxon>
        <taxon>Exobasidiomycetes</taxon>
        <taxon>Tilletiales</taxon>
        <taxon>Tilletiaceae</taxon>
        <taxon>Tilletia</taxon>
    </lineage>
</organism>
<comment type="caution">
    <text evidence="3">The sequence shown here is derived from an EMBL/GenBank/DDBJ whole genome shotgun (WGS) entry which is preliminary data.</text>
</comment>
<feature type="region of interest" description="Disordered" evidence="2">
    <location>
        <begin position="354"/>
        <end position="437"/>
    </location>
</feature>
<reference evidence="3" key="1">
    <citation type="journal article" date="2023" name="PhytoFront">
        <title>Draft Genome Resources of Seven Strains of Tilletia horrida, Causal Agent of Kernel Smut of Rice.</title>
        <authorList>
            <person name="Khanal S."/>
            <person name="Antony Babu S."/>
            <person name="Zhou X.G."/>
        </authorList>
    </citation>
    <scope>NUCLEOTIDE SEQUENCE</scope>
    <source>
        <strain evidence="3">TX3</strain>
    </source>
</reference>
<feature type="compositionally biased region" description="Pro residues" evidence="2">
    <location>
        <begin position="950"/>
        <end position="966"/>
    </location>
</feature>
<dbReference type="Proteomes" id="UP001176521">
    <property type="component" value="Unassembled WGS sequence"/>
</dbReference>
<feature type="compositionally biased region" description="Pro residues" evidence="2">
    <location>
        <begin position="799"/>
        <end position="811"/>
    </location>
</feature>
<protein>
    <submittedName>
        <fullName evidence="3">Uncharacterized protein</fullName>
    </submittedName>
</protein>
<feature type="region of interest" description="Disordered" evidence="2">
    <location>
        <begin position="64"/>
        <end position="91"/>
    </location>
</feature>
<dbReference type="EMBL" id="JAPDMQ010000608">
    <property type="protein sequence ID" value="KAK0522166.1"/>
    <property type="molecule type" value="Genomic_DNA"/>
</dbReference>
<feature type="compositionally biased region" description="Low complexity" evidence="2">
    <location>
        <begin position="704"/>
        <end position="715"/>
    </location>
</feature>
<feature type="region of interest" description="Disordered" evidence="2">
    <location>
        <begin position="759"/>
        <end position="984"/>
    </location>
</feature>
<feature type="compositionally biased region" description="Gly residues" evidence="2">
    <location>
        <begin position="906"/>
        <end position="916"/>
    </location>
</feature>
<evidence type="ECO:0000256" key="2">
    <source>
        <dbReference type="SAM" id="MobiDB-lite"/>
    </source>
</evidence>
<feature type="region of interest" description="Disordered" evidence="2">
    <location>
        <begin position="265"/>
        <end position="287"/>
    </location>
</feature>
<sequence>MSHADAVGGPSRSTSTSSGLTLDALASPPLYTEAEHSSATDAQLAIGQPSSLGAAAVDNAQAPSYQASAQGGDTTVLGGPPLGSGAVRARDGAAEQDDTFFDIAPSSDATSFQVGYLGLDGFQAWIKGDVLLKLGSITARQRASFYKCIIELRAVESVDADSAVQPSAPAGGETNEVELFYSSLTLWDATAATSSTAPPSELPKTMPFSFPLTHDLPHCVHLPRSRLAYTLRATLHSGDLSATRSLIKIVPVHLSRYSAPGDLTEAVPSGSAGDAEDFGSNPHTWRTSTPTEIYAQLERTLYRRSEPMSFRVLIPALPDRRLMTEKSLHLRAVEADLIRIITVLPPGGAEALSREAGTKAKEKGKLAEGSIGPVASTSRSAVEEGDGERVPSYAASMAAHAGGAEEEEAQAGPSTQASTRNPSTPFENDPSQSSRASANQYETLLAHSGKLCRFSTHRAVNLRLTLHPPFSAPNMPHPHPDHDAFAVAARSATMYVRSGTARDSGSGGVAGSSSADGGADEGGDASRGAGVETAAPGSLAGGTGCESITQETLLHKVRFEVRVRVALDGGPAGRRDVRFVREVCILPGAAGEAVDDRRLRDGEAITAQDGNLDADSQAPGEGQSSAPIVPPRAPEKRAARGSQTASTSEKQAQLDGIFANFNDDEEYDGYEDVLQDVDSDDLPPAADDPGETSFGTVASIPFLGAGPSSAGGSSAEHAQAVTRSAESEEPEPPPTLQESQHDLQVEEVEVEGVGFAVPRRRMLHGSEDTPGFYDTFAPPPVVVPADAEVYRFRSGGSDTPPPPPPSPPPPALAAREISSDFPPPPPETAPPSESHGSSGSGQGQGQEQEASTGVVVAHEPPPYLDEARSDRPPSFHAQSQIQTAVGGGGGGRSGDASRGSPVGRDSGVGVGVGVGAGVRTPDSRSPPAVLPQLPPSVHDEAELRALPPAYAQPPHPHPHPPRPPTVPVRTSSSSLQGPPSYSLR</sequence>
<feature type="region of interest" description="Disordered" evidence="2">
    <location>
        <begin position="675"/>
        <end position="743"/>
    </location>
</feature>
<feature type="region of interest" description="Disordered" evidence="2">
    <location>
        <begin position="607"/>
        <end position="653"/>
    </location>
</feature>
<feature type="compositionally biased region" description="Polar residues" evidence="2">
    <location>
        <begin position="413"/>
        <end position="437"/>
    </location>
</feature>
<keyword evidence="1" id="KW-0945">Host-virus interaction</keyword>
<feature type="compositionally biased region" description="Low complexity" evidence="2">
    <location>
        <begin position="967"/>
        <end position="984"/>
    </location>
</feature>
<dbReference type="PANTHER" id="PTHR13037:SF24">
    <property type="entry name" value="POLYCOMB PROTEIN PCL-RELATED"/>
    <property type="match status" value="1"/>
</dbReference>
<feature type="compositionally biased region" description="Basic and acidic residues" evidence="2">
    <location>
        <begin position="354"/>
        <end position="366"/>
    </location>
</feature>
<keyword evidence="4" id="KW-1185">Reference proteome</keyword>